<evidence type="ECO:0000313" key="4">
    <source>
        <dbReference type="EMBL" id="TCL03264.1"/>
    </source>
</evidence>
<name>A0A4R1N7J2_9GAMM</name>
<dbReference type="Proteomes" id="UP000294555">
    <property type="component" value="Unassembled WGS sequence"/>
</dbReference>
<organism evidence="4 5">
    <name type="scientific">Sodalis ligni</name>
    <dbReference type="NCBI Taxonomy" id="2697027"/>
    <lineage>
        <taxon>Bacteria</taxon>
        <taxon>Pseudomonadati</taxon>
        <taxon>Pseudomonadota</taxon>
        <taxon>Gammaproteobacteria</taxon>
        <taxon>Enterobacterales</taxon>
        <taxon>Bruguierivoracaceae</taxon>
        <taxon>Sodalis</taxon>
    </lineage>
</organism>
<protein>
    <submittedName>
        <fullName evidence="4">TetR family transcriptional regulator</fullName>
    </submittedName>
</protein>
<dbReference type="InterPro" id="IPR001647">
    <property type="entry name" value="HTH_TetR"/>
</dbReference>
<evidence type="ECO:0000313" key="5">
    <source>
        <dbReference type="Proteomes" id="UP000294555"/>
    </source>
</evidence>
<gene>
    <name evidence="4" type="ORF">EZJ58_1325</name>
</gene>
<dbReference type="InterPro" id="IPR050109">
    <property type="entry name" value="HTH-type_TetR-like_transc_reg"/>
</dbReference>
<dbReference type="OrthoDB" id="63332at2"/>
<keyword evidence="1 2" id="KW-0238">DNA-binding</keyword>
<evidence type="ECO:0000256" key="1">
    <source>
        <dbReference type="ARBA" id="ARBA00023125"/>
    </source>
</evidence>
<evidence type="ECO:0000256" key="2">
    <source>
        <dbReference type="PROSITE-ProRule" id="PRU00335"/>
    </source>
</evidence>
<sequence length="194" mass="22306">MAKPLSEEKRRALLDAALVAVSELGLSAPTARIAKLAGVGDGTLFVYFSTKEHLFNHLYLYIKSDFRRAANVDPGGAVETELKNFWSAYIDWGMKCPEKYRVARYLNSWDKLLDETRVSSWELFSDFRHLVRAGVEQKILRHQPEEFIGQLIDSIANMVLEHCQGQPQETTEWRSLGWQAFWNSVRTRGQKVSR</sequence>
<proteinExistence type="predicted"/>
<dbReference type="Gene3D" id="1.10.357.10">
    <property type="entry name" value="Tetracycline Repressor, domain 2"/>
    <property type="match status" value="1"/>
</dbReference>
<dbReference type="AlphaFoldDB" id="A0A4R1N7J2"/>
<feature type="DNA-binding region" description="H-T-H motif" evidence="2">
    <location>
        <begin position="29"/>
        <end position="48"/>
    </location>
</feature>
<feature type="domain" description="HTH tetR-type" evidence="3">
    <location>
        <begin position="7"/>
        <end position="66"/>
    </location>
</feature>
<dbReference type="SUPFAM" id="SSF46689">
    <property type="entry name" value="Homeodomain-like"/>
    <property type="match status" value="1"/>
</dbReference>
<keyword evidence="5" id="KW-1185">Reference proteome</keyword>
<dbReference type="PANTHER" id="PTHR30055">
    <property type="entry name" value="HTH-TYPE TRANSCRIPTIONAL REGULATOR RUTR"/>
    <property type="match status" value="1"/>
</dbReference>
<comment type="caution">
    <text evidence="4">The sequence shown here is derived from an EMBL/GenBank/DDBJ whole genome shotgun (WGS) entry which is preliminary data.</text>
</comment>
<dbReference type="EMBL" id="SJOI01000001">
    <property type="protein sequence ID" value="TCL03264.1"/>
    <property type="molecule type" value="Genomic_DNA"/>
</dbReference>
<dbReference type="GO" id="GO:0003677">
    <property type="term" value="F:DNA binding"/>
    <property type="evidence" value="ECO:0007669"/>
    <property type="project" value="UniProtKB-UniRule"/>
</dbReference>
<dbReference type="Pfam" id="PF00440">
    <property type="entry name" value="TetR_N"/>
    <property type="match status" value="1"/>
</dbReference>
<dbReference type="PANTHER" id="PTHR30055:SF222">
    <property type="entry name" value="REGULATORY PROTEIN"/>
    <property type="match status" value="1"/>
</dbReference>
<accession>A0A4R1N7J2</accession>
<evidence type="ECO:0000259" key="3">
    <source>
        <dbReference type="PROSITE" id="PS50977"/>
    </source>
</evidence>
<dbReference type="PROSITE" id="PS50977">
    <property type="entry name" value="HTH_TETR_2"/>
    <property type="match status" value="1"/>
</dbReference>
<dbReference type="InterPro" id="IPR009057">
    <property type="entry name" value="Homeodomain-like_sf"/>
</dbReference>
<dbReference type="RefSeq" id="WP_132922152.1">
    <property type="nucleotide sequence ID" value="NZ_SJOI01000001.1"/>
</dbReference>
<dbReference type="PRINTS" id="PR00455">
    <property type="entry name" value="HTHTETR"/>
</dbReference>
<reference evidence="4 5" key="1">
    <citation type="submission" date="2019-02" db="EMBL/GenBank/DDBJ databases">
        <title>Investigation of anaerobic lignin degradation for improved lignocellulosic biofuels.</title>
        <authorList>
            <person name="Deangelis K."/>
        </authorList>
    </citation>
    <scope>NUCLEOTIDE SEQUENCE [LARGE SCALE GENOMIC DNA]</scope>
    <source>
        <strain evidence="4 5">159R</strain>
    </source>
</reference>